<protein>
    <submittedName>
        <fullName evidence="2">Uncharacterized protein</fullName>
    </submittedName>
</protein>
<name>A0A0E0JKD1_ORYPU</name>
<keyword evidence="3" id="KW-1185">Reference proteome</keyword>
<evidence type="ECO:0000313" key="2">
    <source>
        <dbReference type="EnsemblPlants" id="OPUNC01G20620.1"/>
    </source>
</evidence>
<dbReference type="HOGENOM" id="CLU_2798366_0_0_1"/>
<dbReference type="Gramene" id="OPUNC01G20620.1">
    <property type="protein sequence ID" value="OPUNC01G20620.1"/>
    <property type="gene ID" value="OPUNC01G20620"/>
</dbReference>
<dbReference type="Proteomes" id="UP000026962">
    <property type="component" value="Chromosome 1"/>
</dbReference>
<dbReference type="EnsemblPlants" id="OPUNC01G20620.1">
    <property type="protein sequence ID" value="OPUNC01G20620.1"/>
    <property type="gene ID" value="OPUNC01G20620"/>
</dbReference>
<organism evidence="2">
    <name type="scientific">Oryza punctata</name>
    <name type="common">Red rice</name>
    <dbReference type="NCBI Taxonomy" id="4537"/>
    <lineage>
        <taxon>Eukaryota</taxon>
        <taxon>Viridiplantae</taxon>
        <taxon>Streptophyta</taxon>
        <taxon>Embryophyta</taxon>
        <taxon>Tracheophyta</taxon>
        <taxon>Spermatophyta</taxon>
        <taxon>Magnoliopsida</taxon>
        <taxon>Liliopsida</taxon>
        <taxon>Poales</taxon>
        <taxon>Poaceae</taxon>
        <taxon>BOP clade</taxon>
        <taxon>Oryzoideae</taxon>
        <taxon>Oryzeae</taxon>
        <taxon>Oryzinae</taxon>
        <taxon>Oryza</taxon>
    </lineage>
</organism>
<proteinExistence type="predicted"/>
<evidence type="ECO:0000256" key="1">
    <source>
        <dbReference type="SAM" id="MobiDB-lite"/>
    </source>
</evidence>
<reference evidence="2" key="1">
    <citation type="submission" date="2015-04" db="UniProtKB">
        <authorList>
            <consortium name="EnsemblPlants"/>
        </authorList>
    </citation>
    <scope>IDENTIFICATION</scope>
</reference>
<feature type="compositionally biased region" description="Basic and acidic residues" evidence="1">
    <location>
        <begin position="9"/>
        <end position="24"/>
    </location>
</feature>
<sequence>MALYGAHHGGNEGSKEDSHDRSGEVEWSWMEDGDVEEVFKEVLSREVAMAGCGVGIRHYAMMIFALPH</sequence>
<dbReference type="AlphaFoldDB" id="A0A0E0JKD1"/>
<reference evidence="2" key="2">
    <citation type="submission" date="2018-05" db="EMBL/GenBank/DDBJ databases">
        <title>OpunRS2 (Oryza punctata Reference Sequence Version 2).</title>
        <authorList>
            <person name="Zhang J."/>
            <person name="Kudrna D."/>
            <person name="Lee S."/>
            <person name="Talag J."/>
            <person name="Welchert J."/>
            <person name="Wing R.A."/>
        </authorList>
    </citation>
    <scope>NUCLEOTIDE SEQUENCE [LARGE SCALE GENOMIC DNA]</scope>
</reference>
<feature type="region of interest" description="Disordered" evidence="1">
    <location>
        <begin position="1"/>
        <end position="27"/>
    </location>
</feature>
<accession>A0A0E0JKD1</accession>
<evidence type="ECO:0000313" key="3">
    <source>
        <dbReference type="Proteomes" id="UP000026962"/>
    </source>
</evidence>